<name>A0AAE3M3N6_9BACT</name>
<keyword evidence="1" id="KW-0732">Signal</keyword>
<evidence type="ECO:0000259" key="2">
    <source>
        <dbReference type="Pfam" id="PF18962"/>
    </source>
</evidence>
<feature type="domain" description="Secretion system C-terminal sorting" evidence="2">
    <location>
        <begin position="361"/>
        <end position="425"/>
    </location>
</feature>
<feature type="signal peptide" evidence="1">
    <location>
        <begin position="1"/>
        <end position="21"/>
    </location>
</feature>
<dbReference type="RefSeq" id="WP_301189960.1">
    <property type="nucleotide sequence ID" value="NZ_JAPDPJ010000013.1"/>
</dbReference>
<accession>A0AAE3M3N6</accession>
<evidence type="ECO:0000256" key="1">
    <source>
        <dbReference type="SAM" id="SignalP"/>
    </source>
</evidence>
<dbReference type="InterPro" id="IPR056600">
    <property type="entry name" value="GBD_T9SS_assoc"/>
</dbReference>
<evidence type="ECO:0000313" key="4">
    <source>
        <dbReference type="EMBL" id="MCW3786396.1"/>
    </source>
</evidence>
<evidence type="ECO:0000259" key="3">
    <source>
        <dbReference type="Pfam" id="PF23759"/>
    </source>
</evidence>
<dbReference type="EMBL" id="JAPDPJ010000013">
    <property type="protein sequence ID" value="MCW3786396.1"/>
    <property type="molecule type" value="Genomic_DNA"/>
</dbReference>
<dbReference type="AlphaFoldDB" id="A0AAE3M3N6"/>
<dbReference type="Proteomes" id="UP001209229">
    <property type="component" value="Unassembled WGS sequence"/>
</dbReference>
<dbReference type="Pfam" id="PF23759">
    <property type="entry name" value="GBD_T9SS_assoc"/>
    <property type="match status" value="1"/>
</dbReference>
<evidence type="ECO:0000313" key="5">
    <source>
        <dbReference type="Proteomes" id="UP001209229"/>
    </source>
</evidence>
<dbReference type="Pfam" id="PF18962">
    <property type="entry name" value="Por_Secre_tail"/>
    <property type="match status" value="1"/>
</dbReference>
<sequence>MQKLILLSLILWGMTVQIVSGQGGESCTAAVAANQGINISNNASGDQWFTYTATMNGKVTISSVGLTTANTYVEIYDGCDLDAFTLSDNFIGEQSEVSFEVISGLTYYINWRNYYTNQEFEWSLEEASLAQGEFCSFPLASTAGYMVSNAPQNKYRWFEFTASRNGKVTVRAVGDNADDCRVAVFDDCSYTSSINNDQSWNPSKIAFDAVEGESYLVCWQNGASNGQIEWTIEESNWEAGERCIDPIDIDVSEGNVIDHESATNKWYRFIAREDGDLTITSVGLTAEDTYLEVYTGCGEQRAFYSDDENGLQSEISLDVEAGKAYLIKWDKIFTPDAYTFSLKSSQLTTDLPDVAESDLVVYPNPTEGLVNIDLTSYDSKTVQVKVVSLSGATVSAFELSAGMVDQFDVSNLQSGIYQIVVEDLVSRKVVRLVKQ</sequence>
<keyword evidence="5" id="KW-1185">Reference proteome</keyword>
<dbReference type="NCBIfam" id="TIGR04183">
    <property type="entry name" value="Por_Secre_tail"/>
    <property type="match status" value="1"/>
</dbReference>
<comment type="caution">
    <text evidence="4">The sequence shown here is derived from an EMBL/GenBank/DDBJ whole genome shotgun (WGS) entry which is preliminary data.</text>
</comment>
<feature type="chain" id="PRO_5042257708" evidence="1">
    <location>
        <begin position="22"/>
        <end position="435"/>
    </location>
</feature>
<dbReference type="Gene3D" id="2.60.120.380">
    <property type="match status" value="2"/>
</dbReference>
<protein>
    <submittedName>
        <fullName evidence="4">T9SS type A sorting domain-containing protein</fullName>
    </submittedName>
</protein>
<organism evidence="4 5">
    <name type="scientific">Plebeiibacterium sediminum</name>
    <dbReference type="NCBI Taxonomy" id="2992112"/>
    <lineage>
        <taxon>Bacteria</taxon>
        <taxon>Pseudomonadati</taxon>
        <taxon>Bacteroidota</taxon>
        <taxon>Bacteroidia</taxon>
        <taxon>Marinilabiliales</taxon>
        <taxon>Marinilabiliaceae</taxon>
        <taxon>Plebeiibacterium</taxon>
    </lineage>
</organism>
<gene>
    <name evidence="4" type="ORF">OM075_07950</name>
</gene>
<reference evidence="4" key="1">
    <citation type="submission" date="2022-10" db="EMBL/GenBank/DDBJ databases">
        <authorList>
            <person name="Yu W.X."/>
        </authorList>
    </citation>
    <scope>NUCLEOTIDE SEQUENCE</scope>
    <source>
        <strain evidence="4">AAT</strain>
    </source>
</reference>
<dbReference type="InterPro" id="IPR026444">
    <property type="entry name" value="Secre_tail"/>
</dbReference>
<proteinExistence type="predicted"/>
<feature type="domain" description="T9SS-like galactose binding" evidence="3">
    <location>
        <begin position="32"/>
        <end position="113"/>
    </location>
</feature>